<evidence type="ECO:0000313" key="1">
    <source>
        <dbReference type="EMBL" id="JAD65649.1"/>
    </source>
</evidence>
<reference evidence="1" key="2">
    <citation type="journal article" date="2015" name="Data Brief">
        <title>Shoot transcriptome of the giant reed, Arundo donax.</title>
        <authorList>
            <person name="Barrero R.A."/>
            <person name="Guerrero F.D."/>
            <person name="Moolhuijzen P."/>
            <person name="Goolsby J.A."/>
            <person name="Tidwell J."/>
            <person name="Bellgard S.E."/>
            <person name="Bellgard M.I."/>
        </authorList>
    </citation>
    <scope>NUCLEOTIDE SEQUENCE</scope>
    <source>
        <tissue evidence="1">Shoot tissue taken approximately 20 cm above the soil surface</tissue>
    </source>
</reference>
<dbReference type="EMBL" id="GBRH01232246">
    <property type="protein sequence ID" value="JAD65649.1"/>
    <property type="molecule type" value="Transcribed_RNA"/>
</dbReference>
<name>A0A0A9BP11_ARUDO</name>
<organism evidence="1">
    <name type="scientific">Arundo donax</name>
    <name type="common">Giant reed</name>
    <name type="synonym">Donax arundinaceus</name>
    <dbReference type="NCBI Taxonomy" id="35708"/>
    <lineage>
        <taxon>Eukaryota</taxon>
        <taxon>Viridiplantae</taxon>
        <taxon>Streptophyta</taxon>
        <taxon>Embryophyta</taxon>
        <taxon>Tracheophyta</taxon>
        <taxon>Spermatophyta</taxon>
        <taxon>Magnoliopsida</taxon>
        <taxon>Liliopsida</taxon>
        <taxon>Poales</taxon>
        <taxon>Poaceae</taxon>
        <taxon>PACMAD clade</taxon>
        <taxon>Arundinoideae</taxon>
        <taxon>Arundineae</taxon>
        <taxon>Arundo</taxon>
    </lineage>
</organism>
<sequence length="9" mass="956">MVVGIEPVI</sequence>
<proteinExistence type="predicted"/>
<protein>
    <submittedName>
        <fullName evidence="1">Uncharacterized protein</fullName>
    </submittedName>
</protein>
<accession>A0A0A9BP11</accession>
<reference evidence="1" key="1">
    <citation type="submission" date="2014-09" db="EMBL/GenBank/DDBJ databases">
        <authorList>
            <person name="Magalhaes I.L.F."/>
            <person name="Oliveira U."/>
            <person name="Santos F.R."/>
            <person name="Vidigal T.H.D.A."/>
            <person name="Brescovit A.D."/>
            <person name="Santos A.J."/>
        </authorList>
    </citation>
    <scope>NUCLEOTIDE SEQUENCE</scope>
    <source>
        <tissue evidence="1">Shoot tissue taken approximately 20 cm above the soil surface</tissue>
    </source>
</reference>